<comment type="caution">
    <text evidence="1">The sequence shown here is derived from an EMBL/GenBank/DDBJ whole genome shotgun (WGS) entry which is preliminary data.</text>
</comment>
<reference evidence="1 2" key="1">
    <citation type="journal article" date="2016" name="Nat. Commun.">
        <title>Thousands of microbial genomes shed light on interconnected biogeochemical processes in an aquifer system.</title>
        <authorList>
            <person name="Anantharaman K."/>
            <person name="Brown C.T."/>
            <person name="Hug L.A."/>
            <person name="Sharon I."/>
            <person name="Castelle C.J."/>
            <person name="Probst A.J."/>
            <person name="Thomas B.C."/>
            <person name="Singh A."/>
            <person name="Wilkins M.J."/>
            <person name="Karaoz U."/>
            <person name="Brodie E.L."/>
            <person name="Williams K.H."/>
            <person name="Hubbard S.S."/>
            <person name="Banfield J.F."/>
        </authorList>
    </citation>
    <scope>NUCLEOTIDE SEQUENCE [LARGE SCALE GENOMIC DNA]</scope>
</reference>
<proteinExistence type="predicted"/>
<gene>
    <name evidence="1" type="ORF">A2567_00095</name>
</gene>
<dbReference type="Gene3D" id="3.30.2310.20">
    <property type="entry name" value="RelE-like"/>
    <property type="match status" value="1"/>
</dbReference>
<evidence type="ECO:0000313" key="1">
    <source>
        <dbReference type="EMBL" id="OGD42226.1"/>
    </source>
</evidence>
<evidence type="ECO:0000313" key="2">
    <source>
        <dbReference type="Proteomes" id="UP000178974"/>
    </source>
</evidence>
<dbReference type="InterPro" id="IPR035093">
    <property type="entry name" value="RelE/ParE_toxin_dom_sf"/>
</dbReference>
<sequence length="87" mass="10701">MIIFNVYYHPQFSRSFWRLPKDIRQKTKERVRIFKENPFHPLLDTHKLHGKLKEQWSFCVKGQYRIIFIFDDSDAIFLDIGTHNIYK</sequence>
<dbReference type="EMBL" id="MEZA01000016">
    <property type="protein sequence ID" value="OGD42226.1"/>
    <property type="molecule type" value="Genomic_DNA"/>
</dbReference>
<dbReference type="SUPFAM" id="SSF143011">
    <property type="entry name" value="RelE-like"/>
    <property type="match status" value="1"/>
</dbReference>
<accession>A0A1F5CH92</accession>
<dbReference type="Proteomes" id="UP000178974">
    <property type="component" value="Unassembled WGS sequence"/>
</dbReference>
<dbReference type="AlphaFoldDB" id="A0A1F5CH92"/>
<name>A0A1F5CH92_9BACT</name>
<organism evidence="1 2">
    <name type="scientific">Candidatus Azambacteria bacterium RIFOXYD1_FULL_42_11</name>
    <dbReference type="NCBI Taxonomy" id="1797310"/>
    <lineage>
        <taxon>Bacteria</taxon>
        <taxon>Candidatus Azamiibacteriota</taxon>
    </lineage>
</organism>
<protein>
    <recommendedName>
        <fullName evidence="3">Plasmid stabilization protein</fullName>
    </recommendedName>
</protein>
<evidence type="ECO:0008006" key="3">
    <source>
        <dbReference type="Google" id="ProtNLM"/>
    </source>
</evidence>